<name>A0A290Z2A1_9PSEU</name>
<dbReference type="KEGG" id="apre:CNX65_07480"/>
<evidence type="ECO:0000313" key="2">
    <source>
        <dbReference type="EMBL" id="ATE53150.1"/>
    </source>
</evidence>
<dbReference type="AlphaFoldDB" id="A0A290Z2A1"/>
<proteinExistence type="predicted"/>
<feature type="compositionally biased region" description="Polar residues" evidence="1">
    <location>
        <begin position="46"/>
        <end position="60"/>
    </location>
</feature>
<evidence type="ECO:0000313" key="3">
    <source>
        <dbReference type="Proteomes" id="UP000218505"/>
    </source>
</evidence>
<feature type="region of interest" description="Disordered" evidence="1">
    <location>
        <begin position="27"/>
        <end position="64"/>
    </location>
</feature>
<feature type="compositionally biased region" description="Low complexity" evidence="1">
    <location>
        <begin position="131"/>
        <end position="142"/>
    </location>
</feature>
<gene>
    <name evidence="2" type="ORF">CNX65_07480</name>
</gene>
<keyword evidence="3" id="KW-1185">Reference proteome</keyword>
<accession>A0A290Z2A1</accession>
<reference evidence="2" key="1">
    <citation type="submission" date="2017-09" db="EMBL/GenBank/DDBJ databases">
        <title>Complete Genome Sequence of ansamitocin-producing Bacterium Actinosynnema pretiosum X47.</title>
        <authorList>
            <person name="Cao G."/>
            <person name="Zong G."/>
            <person name="Zhong C."/>
            <person name="Fu J."/>
        </authorList>
    </citation>
    <scope>NUCLEOTIDE SEQUENCE [LARGE SCALE GENOMIC DNA]</scope>
    <source>
        <strain evidence="2">X47</strain>
    </source>
</reference>
<evidence type="ECO:0000256" key="1">
    <source>
        <dbReference type="SAM" id="MobiDB-lite"/>
    </source>
</evidence>
<sequence>MRPAHLTAPVVTAIVLSACGTGGAPGTTALPDAPGGASRAEGAGTSGVSANLSADPSTTAPDDACTPEQLTVTAAERRAPVADETLFVIRFTPGEGVTCALRGAPEDPEFLDAGGNALPGGQGGSREHAWPAPVTGPVTVAPIGDEVG</sequence>
<evidence type="ECO:0008006" key="4">
    <source>
        <dbReference type="Google" id="ProtNLM"/>
    </source>
</evidence>
<dbReference type="EMBL" id="CP023445">
    <property type="protein sequence ID" value="ATE53150.1"/>
    <property type="molecule type" value="Genomic_DNA"/>
</dbReference>
<feature type="region of interest" description="Disordered" evidence="1">
    <location>
        <begin position="121"/>
        <end position="148"/>
    </location>
</feature>
<dbReference type="PROSITE" id="PS51257">
    <property type="entry name" value="PROKAR_LIPOPROTEIN"/>
    <property type="match status" value="1"/>
</dbReference>
<organism evidence="2 3">
    <name type="scientific">Actinosynnema pretiosum</name>
    <dbReference type="NCBI Taxonomy" id="42197"/>
    <lineage>
        <taxon>Bacteria</taxon>
        <taxon>Bacillati</taxon>
        <taxon>Actinomycetota</taxon>
        <taxon>Actinomycetes</taxon>
        <taxon>Pseudonocardiales</taxon>
        <taxon>Pseudonocardiaceae</taxon>
        <taxon>Actinosynnema</taxon>
    </lineage>
</organism>
<feature type="compositionally biased region" description="Low complexity" evidence="1">
    <location>
        <begin position="27"/>
        <end position="37"/>
    </location>
</feature>
<dbReference type="Proteomes" id="UP000218505">
    <property type="component" value="Chromosome"/>
</dbReference>
<protein>
    <recommendedName>
        <fullName evidence="4">DUF4232 domain-containing protein</fullName>
    </recommendedName>
</protein>
<dbReference type="RefSeq" id="WP_096492110.1">
    <property type="nucleotide sequence ID" value="NZ_CP023445.1"/>
</dbReference>